<dbReference type="InterPro" id="IPR013083">
    <property type="entry name" value="Znf_RING/FYVE/PHD"/>
</dbReference>
<dbReference type="AlphaFoldDB" id="G0M7V9"/>
<evidence type="ECO:0000256" key="4">
    <source>
        <dbReference type="PROSITE-ProRule" id="PRU00175"/>
    </source>
</evidence>
<keyword evidence="1" id="KW-0479">Metal-binding</keyword>
<dbReference type="InterPro" id="IPR001841">
    <property type="entry name" value="Znf_RING"/>
</dbReference>
<dbReference type="InterPro" id="IPR017907">
    <property type="entry name" value="Znf_RING_CS"/>
</dbReference>
<evidence type="ECO:0000256" key="1">
    <source>
        <dbReference type="ARBA" id="ARBA00022723"/>
    </source>
</evidence>
<keyword evidence="3" id="KW-0862">Zinc</keyword>
<dbReference type="EMBL" id="GL379786">
    <property type="protein sequence ID" value="EGT30533.1"/>
    <property type="molecule type" value="Genomic_DNA"/>
</dbReference>
<evidence type="ECO:0000256" key="3">
    <source>
        <dbReference type="ARBA" id="ARBA00022833"/>
    </source>
</evidence>
<accession>G0M7V9</accession>
<dbReference type="InterPro" id="IPR047126">
    <property type="entry name" value="RNF141-like"/>
</dbReference>
<evidence type="ECO:0000313" key="6">
    <source>
        <dbReference type="EMBL" id="EGT30533.1"/>
    </source>
</evidence>
<dbReference type="PROSITE" id="PS00518">
    <property type="entry name" value="ZF_RING_1"/>
    <property type="match status" value="1"/>
</dbReference>
<gene>
    <name evidence="6" type="ORF">CAEBREN_21845</name>
</gene>
<dbReference type="Pfam" id="PF13920">
    <property type="entry name" value="zf-C3HC4_3"/>
    <property type="match status" value="1"/>
</dbReference>
<dbReference type="InParanoid" id="G0M7V9"/>
<dbReference type="PANTHER" id="PTHR12109">
    <property type="entry name" value="RING FINGER PROTEIN 141-RELATED"/>
    <property type="match status" value="1"/>
</dbReference>
<dbReference type="OrthoDB" id="9049620at2759"/>
<sequence>MLVETVEAAKVVENTSVVEISNMMEKVDVIENNDAAKSNNAVESNNTSDSNTALESNNAAEYDLRCHVCFYVNSEPYVMLKCRHTICAGCVGRWFLRKTSCVMCRTKIEELEIDEELKAKALEHLQENPDKATPAEIKYEQLAYETIFWAIQMRKLADDPDLIFYGPKPTNILESYSAKEKSAMVENVRLFRIRERLETLRQNLGVLAPLAQIRYNLNFFEKMFYDNDPIYRDEDQEWRMVHGRGLVRVPREYFLFGSQKVFNFFLRIYQPQLLSDPLPSLPQHLIGHSHIP</sequence>
<dbReference type="GO" id="GO:0008270">
    <property type="term" value="F:zinc ion binding"/>
    <property type="evidence" value="ECO:0007669"/>
    <property type="project" value="UniProtKB-KW"/>
</dbReference>
<feature type="domain" description="RING-type" evidence="5">
    <location>
        <begin position="66"/>
        <end position="105"/>
    </location>
</feature>
<dbReference type="SUPFAM" id="SSF57850">
    <property type="entry name" value="RING/U-box"/>
    <property type="match status" value="1"/>
</dbReference>
<dbReference type="STRING" id="135651.G0M7V9"/>
<organism evidence="7">
    <name type="scientific">Caenorhabditis brenneri</name>
    <name type="common">Nematode worm</name>
    <dbReference type="NCBI Taxonomy" id="135651"/>
    <lineage>
        <taxon>Eukaryota</taxon>
        <taxon>Metazoa</taxon>
        <taxon>Ecdysozoa</taxon>
        <taxon>Nematoda</taxon>
        <taxon>Chromadorea</taxon>
        <taxon>Rhabditida</taxon>
        <taxon>Rhabditina</taxon>
        <taxon>Rhabditomorpha</taxon>
        <taxon>Rhabditoidea</taxon>
        <taxon>Rhabditidae</taxon>
        <taxon>Peloderinae</taxon>
        <taxon>Caenorhabditis</taxon>
    </lineage>
</organism>
<dbReference type="PANTHER" id="PTHR12109:SF3">
    <property type="entry name" value="RING FINGER PROTEIN 141"/>
    <property type="match status" value="1"/>
</dbReference>
<evidence type="ECO:0000256" key="2">
    <source>
        <dbReference type="ARBA" id="ARBA00022771"/>
    </source>
</evidence>
<dbReference type="HOGENOM" id="CLU_953860_0_0_1"/>
<reference evidence="7" key="1">
    <citation type="submission" date="2011-07" db="EMBL/GenBank/DDBJ databases">
        <authorList>
            <consortium name="Caenorhabditis brenneri Sequencing and Analysis Consortium"/>
            <person name="Wilson R.K."/>
        </authorList>
    </citation>
    <scope>NUCLEOTIDE SEQUENCE [LARGE SCALE GENOMIC DNA]</scope>
    <source>
        <strain evidence="7">PB2801</strain>
    </source>
</reference>
<dbReference type="eggNOG" id="KOG0802">
    <property type="taxonomic scope" value="Eukaryota"/>
</dbReference>
<proteinExistence type="predicted"/>
<protein>
    <recommendedName>
        <fullName evidence="5">RING-type domain-containing protein</fullName>
    </recommendedName>
</protein>
<dbReference type="Gene3D" id="3.30.40.10">
    <property type="entry name" value="Zinc/RING finger domain, C3HC4 (zinc finger)"/>
    <property type="match status" value="1"/>
</dbReference>
<keyword evidence="7" id="KW-1185">Reference proteome</keyword>
<evidence type="ECO:0000313" key="7">
    <source>
        <dbReference type="Proteomes" id="UP000008068"/>
    </source>
</evidence>
<dbReference type="GO" id="GO:0051865">
    <property type="term" value="P:protein autoubiquitination"/>
    <property type="evidence" value="ECO:0007669"/>
    <property type="project" value="TreeGrafter"/>
</dbReference>
<dbReference type="OMA" id="AYETIFW"/>
<evidence type="ECO:0000259" key="5">
    <source>
        <dbReference type="PROSITE" id="PS50089"/>
    </source>
</evidence>
<dbReference type="GO" id="GO:0004842">
    <property type="term" value="F:ubiquitin-protein transferase activity"/>
    <property type="evidence" value="ECO:0007669"/>
    <property type="project" value="TreeGrafter"/>
</dbReference>
<keyword evidence="2 4" id="KW-0863">Zinc-finger</keyword>
<dbReference type="PROSITE" id="PS50089">
    <property type="entry name" value="ZF_RING_2"/>
    <property type="match status" value="1"/>
</dbReference>
<dbReference type="Proteomes" id="UP000008068">
    <property type="component" value="Unassembled WGS sequence"/>
</dbReference>
<name>G0M7V9_CAEBE</name>